<evidence type="ECO:0000256" key="2">
    <source>
        <dbReference type="ARBA" id="ARBA00022679"/>
    </source>
</evidence>
<evidence type="ECO:0000256" key="3">
    <source>
        <dbReference type="ARBA" id="ARBA00023315"/>
    </source>
</evidence>
<dbReference type="Pfam" id="PF00583">
    <property type="entry name" value="Acetyltransf_1"/>
    <property type="match status" value="1"/>
</dbReference>
<dbReference type="OrthoDB" id="7305308at2759"/>
<dbReference type="PANTHER" id="PTHR10545">
    <property type="entry name" value="DIAMINE N-ACETYLTRANSFERASE"/>
    <property type="match status" value="1"/>
</dbReference>
<dbReference type="RefSeq" id="XP_044273159.1">
    <property type="nucleotide sequence ID" value="XM_044417224.1"/>
</dbReference>
<dbReference type="KEGG" id="vko:123016674"/>
<proteinExistence type="inferred from homology"/>
<evidence type="ECO:0000259" key="4">
    <source>
        <dbReference type="PROSITE" id="PS51186"/>
    </source>
</evidence>
<organism evidence="5 6">
    <name type="scientific">Varanus komodoensis</name>
    <name type="common">Komodo dragon</name>
    <dbReference type="NCBI Taxonomy" id="61221"/>
    <lineage>
        <taxon>Eukaryota</taxon>
        <taxon>Metazoa</taxon>
        <taxon>Chordata</taxon>
        <taxon>Craniata</taxon>
        <taxon>Vertebrata</taxon>
        <taxon>Euteleostomi</taxon>
        <taxon>Lepidosauria</taxon>
        <taxon>Squamata</taxon>
        <taxon>Bifurcata</taxon>
        <taxon>Unidentata</taxon>
        <taxon>Episquamata</taxon>
        <taxon>Toxicofera</taxon>
        <taxon>Anguimorpha</taxon>
        <taxon>Paleoanguimorpha</taxon>
        <taxon>Varanoidea</taxon>
        <taxon>Varanidae</taxon>
        <taxon>Varanus</taxon>
    </lineage>
</organism>
<keyword evidence="6" id="KW-1185">Reference proteome</keyword>
<gene>
    <name evidence="5" type="primary">LOC123016674</name>
</gene>
<dbReference type="InterPro" id="IPR051016">
    <property type="entry name" value="Diverse_Substrate_AcTransf"/>
</dbReference>
<dbReference type="SUPFAM" id="SSF55729">
    <property type="entry name" value="Acyl-CoA N-acyltransferases (Nat)"/>
    <property type="match status" value="1"/>
</dbReference>
<evidence type="ECO:0000313" key="6">
    <source>
        <dbReference type="Proteomes" id="UP000694545"/>
    </source>
</evidence>
<sequence>MNVIVRPCFPRDLPEIMRLIKDISIIYSVPLEKLRTNVEELKDAGFGTRPQYECFVAEVPPEQRSKEGHTLIGYALSTYTYNTWRGRNLYMDNFYVMPEFRGRRIGRQLLNRVAEVAWGRGCTQLRMHVSSQKPENIAFLLRRGGEDLTTKEGWTLFRFHRDTLWKMAAQSKF</sequence>
<dbReference type="PROSITE" id="PS51186">
    <property type="entry name" value="GNAT"/>
    <property type="match status" value="1"/>
</dbReference>
<dbReference type="PANTHER" id="PTHR10545:SF29">
    <property type="entry name" value="GH14572P-RELATED"/>
    <property type="match status" value="1"/>
</dbReference>
<evidence type="ECO:0000313" key="5">
    <source>
        <dbReference type="Ensembl" id="ENSVKKP00000020650.1"/>
    </source>
</evidence>
<dbReference type="CDD" id="cd04301">
    <property type="entry name" value="NAT_SF"/>
    <property type="match status" value="1"/>
</dbReference>
<dbReference type="FunFam" id="3.40.630.30:FF:000064">
    <property type="entry name" value="GNAT family acetyltransferase"/>
    <property type="match status" value="1"/>
</dbReference>
<reference evidence="5" key="1">
    <citation type="submission" date="2025-08" db="UniProtKB">
        <authorList>
            <consortium name="Ensembl"/>
        </authorList>
    </citation>
    <scope>IDENTIFICATION</scope>
</reference>
<dbReference type="Ensembl" id="ENSVKKT00000021157.1">
    <property type="protein sequence ID" value="ENSVKKP00000020650.1"/>
    <property type="gene ID" value="ENSVKKG00000013875.1"/>
</dbReference>
<evidence type="ECO:0000256" key="1">
    <source>
        <dbReference type="ARBA" id="ARBA00008694"/>
    </source>
</evidence>
<dbReference type="InterPro" id="IPR000182">
    <property type="entry name" value="GNAT_dom"/>
</dbReference>
<dbReference type="GeneID" id="123016674"/>
<feature type="domain" description="N-acetyltransferase" evidence="4">
    <location>
        <begin position="3"/>
        <end position="170"/>
    </location>
</feature>
<reference evidence="5" key="2">
    <citation type="submission" date="2025-09" db="UniProtKB">
        <authorList>
            <consortium name="Ensembl"/>
        </authorList>
    </citation>
    <scope>IDENTIFICATION</scope>
</reference>
<dbReference type="OMA" id="DNLYVMP"/>
<dbReference type="InterPro" id="IPR016181">
    <property type="entry name" value="Acyl_CoA_acyltransferase"/>
</dbReference>
<dbReference type="Gene3D" id="3.40.630.30">
    <property type="match status" value="1"/>
</dbReference>
<name>A0A8D2LDA3_VARKO</name>
<keyword evidence="2" id="KW-0808">Transferase</keyword>
<accession>A0A8D2LDA3</accession>
<dbReference type="AlphaFoldDB" id="A0A8D2LDA3"/>
<dbReference type="GO" id="GO:0008080">
    <property type="term" value="F:N-acetyltransferase activity"/>
    <property type="evidence" value="ECO:0007669"/>
    <property type="project" value="TreeGrafter"/>
</dbReference>
<protein>
    <recommendedName>
        <fullName evidence="4">N-acetyltransferase domain-containing protein</fullName>
    </recommendedName>
</protein>
<comment type="similarity">
    <text evidence="1">Belongs to the acetyltransferase family.</text>
</comment>
<dbReference type="Proteomes" id="UP000694545">
    <property type="component" value="Unplaced"/>
</dbReference>
<keyword evidence="3" id="KW-0012">Acyltransferase</keyword>